<evidence type="ECO:0000256" key="5">
    <source>
        <dbReference type="SAM" id="Phobius"/>
    </source>
</evidence>
<dbReference type="OrthoDB" id="1658724at2759"/>
<feature type="transmembrane region" description="Helical" evidence="5">
    <location>
        <begin position="54"/>
        <end position="76"/>
    </location>
</feature>
<comment type="subcellular location">
    <subcellularLocation>
        <location evidence="1">Membrane</location>
    </subcellularLocation>
</comment>
<dbReference type="AlphaFoldDB" id="A0A8J8NNX8"/>
<dbReference type="GO" id="GO:0016020">
    <property type="term" value="C:membrane"/>
    <property type="evidence" value="ECO:0007669"/>
    <property type="project" value="UniProtKB-SubCell"/>
</dbReference>
<reference evidence="7" key="1">
    <citation type="submission" date="2019-06" db="EMBL/GenBank/DDBJ databases">
        <authorList>
            <person name="Zheng W."/>
        </authorList>
    </citation>
    <scope>NUCLEOTIDE SEQUENCE</scope>
    <source>
        <strain evidence="7">QDHG01</strain>
    </source>
</reference>
<feature type="transmembrane region" description="Helical" evidence="5">
    <location>
        <begin position="96"/>
        <end position="116"/>
    </location>
</feature>
<dbReference type="GO" id="GO:0005506">
    <property type="term" value="F:iron ion binding"/>
    <property type="evidence" value="ECO:0007669"/>
    <property type="project" value="InterPro"/>
</dbReference>
<organism evidence="7 8">
    <name type="scientific">Halteria grandinella</name>
    <dbReference type="NCBI Taxonomy" id="5974"/>
    <lineage>
        <taxon>Eukaryota</taxon>
        <taxon>Sar</taxon>
        <taxon>Alveolata</taxon>
        <taxon>Ciliophora</taxon>
        <taxon>Intramacronucleata</taxon>
        <taxon>Spirotrichea</taxon>
        <taxon>Stichotrichia</taxon>
        <taxon>Sporadotrichida</taxon>
        <taxon>Halteriidae</taxon>
        <taxon>Halteria</taxon>
    </lineage>
</organism>
<evidence type="ECO:0000313" key="7">
    <source>
        <dbReference type="EMBL" id="TNV77576.1"/>
    </source>
</evidence>
<keyword evidence="3 5" id="KW-1133">Transmembrane helix</keyword>
<dbReference type="EMBL" id="RRYP01011683">
    <property type="protein sequence ID" value="TNV77576.1"/>
    <property type="molecule type" value="Genomic_DNA"/>
</dbReference>
<name>A0A8J8NNX8_HALGN</name>
<evidence type="ECO:0000259" key="6">
    <source>
        <dbReference type="Pfam" id="PF04116"/>
    </source>
</evidence>
<dbReference type="Pfam" id="PF04116">
    <property type="entry name" value="FA_hydroxylase"/>
    <property type="match status" value="1"/>
</dbReference>
<dbReference type="Proteomes" id="UP000785679">
    <property type="component" value="Unassembled WGS sequence"/>
</dbReference>
<dbReference type="PANTHER" id="PTHR11863">
    <property type="entry name" value="STEROL DESATURASE"/>
    <property type="match status" value="1"/>
</dbReference>
<evidence type="ECO:0000256" key="2">
    <source>
        <dbReference type="ARBA" id="ARBA00022692"/>
    </source>
</evidence>
<dbReference type="InterPro" id="IPR006694">
    <property type="entry name" value="Fatty_acid_hydroxylase"/>
</dbReference>
<feature type="transmembrane region" description="Helical" evidence="5">
    <location>
        <begin position="150"/>
        <end position="172"/>
    </location>
</feature>
<evidence type="ECO:0000256" key="1">
    <source>
        <dbReference type="ARBA" id="ARBA00004370"/>
    </source>
</evidence>
<proteinExistence type="predicted"/>
<feature type="domain" description="Fatty acid hydroxylase" evidence="6">
    <location>
        <begin position="198"/>
        <end position="330"/>
    </location>
</feature>
<evidence type="ECO:0000256" key="4">
    <source>
        <dbReference type="ARBA" id="ARBA00023136"/>
    </source>
</evidence>
<dbReference type="GO" id="GO:0016491">
    <property type="term" value="F:oxidoreductase activity"/>
    <property type="evidence" value="ECO:0007669"/>
    <property type="project" value="InterPro"/>
</dbReference>
<evidence type="ECO:0000313" key="8">
    <source>
        <dbReference type="Proteomes" id="UP000785679"/>
    </source>
</evidence>
<comment type="caution">
    <text evidence="7">The sequence shown here is derived from an EMBL/GenBank/DDBJ whole genome shotgun (WGS) entry which is preliminary data.</text>
</comment>
<keyword evidence="8" id="KW-1185">Reference proteome</keyword>
<keyword evidence="2 5" id="KW-0812">Transmembrane</keyword>
<accession>A0A8J8NNX8</accession>
<dbReference type="InterPro" id="IPR050307">
    <property type="entry name" value="Sterol_Desaturase_Related"/>
</dbReference>
<dbReference type="GO" id="GO:0008610">
    <property type="term" value="P:lipid biosynthetic process"/>
    <property type="evidence" value="ECO:0007669"/>
    <property type="project" value="InterPro"/>
</dbReference>
<protein>
    <recommendedName>
        <fullName evidence="6">Fatty acid hydroxylase domain-containing protein</fullName>
    </recommendedName>
</protein>
<sequence length="350" mass="41178">MRQDFIQQERYKLILFVMPKASPQMDNTKLSTTADLKTVFYRESKRYTSKGTGLIPALLIVATYFYFAPILCKRYWPVVLSYTIERGWSACQLTVVVTLLWHYLWHFVATMYYYAIYHLEHPFFERDKISKEPWPWQENREEWMKTLKKSFIWVGVNSFIVLPISIVVASAVNNFEIPYAIDAESIPDRGGFVVGIILEVMGEDLILHFVHKWMHHPLVYPYVHKMHHEYIQSVGFAAHYSHPIEYVLISVIPSGLVSLLLGRHLHITTMLMHNLAREFETQDGHCGYEFSWSPFRLMPFSAGGAYHEFHHAFVNCNYSSFLTFWDTLLGHNDEFNRRYLGGKEIEKKEE</sequence>
<feature type="transmembrane region" description="Helical" evidence="5">
    <location>
        <begin position="244"/>
        <end position="262"/>
    </location>
</feature>
<evidence type="ECO:0000256" key="3">
    <source>
        <dbReference type="ARBA" id="ARBA00022989"/>
    </source>
</evidence>
<keyword evidence="4 5" id="KW-0472">Membrane</keyword>
<gene>
    <name evidence="7" type="ORF">FGO68_gene347</name>
</gene>